<dbReference type="InterPro" id="IPR015421">
    <property type="entry name" value="PyrdxlP-dep_Trfase_major"/>
</dbReference>
<name>A0A1I3Z9A9_9ACTN</name>
<comment type="similarity">
    <text evidence="2 7">Belongs to the group II decarboxylase family.</text>
</comment>
<reference evidence="9" key="1">
    <citation type="submission" date="2016-10" db="EMBL/GenBank/DDBJ databases">
        <authorList>
            <person name="Varghese N."/>
            <person name="Submissions S."/>
        </authorList>
    </citation>
    <scope>NUCLEOTIDE SEQUENCE [LARGE SCALE GENOMIC DNA]</scope>
    <source>
        <strain evidence="9">CGMCC 4.2126</strain>
    </source>
</reference>
<dbReference type="Gene3D" id="1.20.1340.10">
    <property type="entry name" value="dopa decarboxylase, N-terminal domain"/>
    <property type="match status" value="1"/>
</dbReference>
<keyword evidence="4 6" id="KW-0663">Pyridoxal phosphate</keyword>
<dbReference type="RefSeq" id="WP_093890042.1">
    <property type="nucleotide sequence ID" value="NZ_FOQY01000024.1"/>
</dbReference>
<dbReference type="PANTHER" id="PTHR11999:SF70">
    <property type="entry name" value="MIP05841P"/>
    <property type="match status" value="1"/>
</dbReference>
<dbReference type="Pfam" id="PF00282">
    <property type="entry name" value="Pyridoxal_deC"/>
    <property type="match status" value="1"/>
</dbReference>
<evidence type="ECO:0000313" key="9">
    <source>
        <dbReference type="Proteomes" id="UP000199111"/>
    </source>
</evidence>
<organism evidence="8 9">
    <name type="scientific">Streptosporangium canum</name>
    <dbReference type="NCBI Taxonomy" id="324952"/>
    <lineage>
        <taxon>Bacteria</taxon>
        <taxon>Bacillati</taxon>
        <taxon>Actinomycetota</taxon>
        <taxon>Actinomycetes</taxon>
        <taxon>Streptosporangiales</taxon>
        <taxon>Streptosporangiaceae</taxon>
        <taxon>Streptosporangium</taxon>
    </lineage>
</organism>
<dbReference type="InterPro" id="IPR002129">
    <property type="entry name" value="PyrdxlP-dep_de-COase"/>
</dbReference>
<dbReference type="InterPro" id="IPR015424">
    <property type="entry name" value="PyrdxlP-dep_Trfase"/>
</dbReference>
<dbReference type="GO" id="GO:0030170">
    <property type="term" value="F:pyridoxal phosphate binding"/>
    <property type="evidence" value="ECO:0007669"/>
    <property type="project" value="InterPro"/>
</dbReference>
<dbReference type="AlphaFoldDB" id="A0A1I3Z9A9"/>
<dbReference type="InterPro" id="IPR010977">
    <property type="entry name" value="Aromatic_deC"/>
</dbReference>
<dbReference type="SUPFAM" id="SSF53383">
    <property type="entry name" value="PLP-dependent transferases"/>
    <property type="match status" value="1"/>
</dbReference>
<keyword evidence="9" id="KW-1185">Reference proteome</keyword>
<proteinExistence type="inferred from homology"/>
<dbReference type="EMBL" id="FOQY01000024">
    <property type="protein sequence ID" value="SFK40159.1"/>
    <property type="molecule type" value="Genomic_DNA"/>
</dbReference>
<dbReference type="InterPro" id="IPR015422">
    <property type="entry name" value="PyrdxlP-dep_Trfase_small"/>
</dbReference>
<accession>A0A1I3Z9A9</accession>
<evidence type="ECO:0000256" key="2">
    <source>
        <dbReference type="ARBA" id="ARBA00009533"/>
    </source>
</evidence>
<sequence length="473" mass="50493">MDELRRAAGRAADLIADHFGHIREEPVWRPVPAEDRLWLTAQRLPETGRALDELVEDVRSRVMRHPMGNGHPRFFGWVNSPPSPAGVLVEPLAATLNPSCAGGEHAGPLLERTVVRWLADLVGYPHPPGGGLLTSGASMATIVCLAAARQRAALQDGWDAREEGLSGRPPLVLYVSAEGHSCLRKAAELLGLGSRQVRTVPVDAAYRMDVGTLRSMIAEDVAAGLRPFCVAASAGTVNTGAVDPLDEIADVAAENRLWFHIDGAYGAFGVLADGAAPCYAGMDRADSLALDPHKWLGVPVGCGCALLRDPASARAAFSLVPAYLHDENADELGWFSEYGPEQTRPFRALKAWATMSHLGRQGVGRLVNHTAGLARTLAAMVDDSGDFELLAPVTTSITAFRYRPAPEITGDRLDALNRAVPAAVQRRGGAFITGTRLGTDDALRACFLHPATTEDDLAVLLAEIRAAAREIGW</sequence>
<dbReference type="PRINTS" id="PR00800">
    <property type="entry name" value="YHDCRBOXLASE"/>
</dbReference>
<evidence type="ECO:0000256" key="5">
    <source>
        <dbReference type="ARBA" id="ARBA00023239"/>
    </source>
</evidence>
<feature type="modified residue" description="N6-(pyridoxal phosphate)lysine" evidence="6">
    <location>
        <position position="294"/>
    </location>
</feature>
<protein>
    <submittedName>
        <fullName evidence="8">Glutamate or tyrosine decarboxylase</fullName>
    </submittedName>
</protein>
<comment type="cofactor">
    <cofactor evidence="1 6 7">
        <name>pyridoxal 5'-phosphate</name>
        <dbReference type="ChEBI" id="CHEBI:597326"/>
    </cofactor>
</comment>
<evidence type="ECO:0000256" key="6">
    <source>
        <dbReference type="PIRSR" id="PIRSR602129-50"/>
    </source>
</evidence>
<evidence type="ECO:0000256" key="3">
    <source>
        <dbReference type="ARBA" id="ARBA00022793"/>
    </source>
</evidence>
<keyword evidence="5 7" id="KW-0456">Lyase</keyword>
<dbReference type="GeneID" id="96301410"/>
<dbReference type="Gene3D" id="3.40.640.10">
    <property type="entry name" value="Type I PLP-dependent aspartate aminotransferase-like (Major domain)"/>
    <property type="match status" value="1"/>
</dbReference>
<dbReference type="Gene3D" id="3.90.1150.10">
    <property type="entry name" value="Aspartate Aminotransferase, domain 1"/>
    <property type="match status" value="1"/>
</dbReference>
<dbReference type="PANTHER" id="PTHR11999">
    <property type="entry name" value="GROUP II PYRIDOXAL-5-PHOSPHATE DECARBOXYLASE"/>
    <property type="match status" value="1"/>
</dbReference>
<dbReference type="GO" id="GO:0019752">
    <property type="term" value="P:carboxylic acid metabolic process"/>
    <property type="evidence" value="ECO:0007669"/>
    <property type="project" value="InterPro"/>
</dbReference>
<evidence type="ECO:0000313" key="8">
    <source>
        <dbReference type="EMBL" id="SFK40159.1"/>
    </source>
</evidence>
<evidence type="ECO:0000256" key="1">
    <source>
        <dbReference type="ARBA" id="ARBA00001933"/>
    </source>
</evidence>
<dbReference type="GO" id="GO:0006520">
    <property type="term" value="P:amino acid metabolic process"/>
    <property type="evidence" value="ECO:0007669"/>
    <property type="project" value="InterPro"/>
</dbReference>
<dbReference type="GO" id="GO:0004058">
    <property type="term" value="F:aromatic-L-amino-acid decarboxylase activity"/>
    <property type="evidence" value="ECO:0007669"/>
    <property type="project" value="UniProtKB-ARBA"/>
</dbReference>
<dbReference type="Proteomes" id="UP000199111">
    <property type="component" value="Unassembled WGS sequence"/>
</dbReference>
<evidence type="ECO:0000256" key="7">
    <source>
        <dbReference type="RuleBase" id="RU000382"/>
    </source>
</evidence>
<keyword evidence="3" id="KW-0210">Decarboxylase</keyword>
<gene>
    <name evidence="8" type="ORF">SAMN05216275_12450</name>
</gene>
<evidence type="ECO:0000256" key="4">
    <source>
        <dbReference type="ARBA" id="ARBA00022898"/>
    </source>
</evidence>